<keyword evidence="2" id="KW-1185">Reference proteome</keyword>
<dbReference type="OrthoDB" id="8388230at2"/>
<dbReference type="RefSeq" id="WP_140906338.1">
    <property type="nucleotide sequence ID" value="NZ_JBHTMD010000041.1"/>
</dbReference>
<organism evidence="1 2">
    <name type="scientific">Brucella gallinifaecis</name>
    <dbReference type="NCBI Taxonomy" id="215590"/>
    <lineage>
        <taxon>Bacteria</taxon>
        <taxon>Pseudomonadati</taxon>
        <taxon>Pseudomonadota</taxon>
        <taxon>Alphaproteobacteria</taxon>
        <taxon>Hyphomicrobiales</taxon>
        <taxon>Brucellaceae</taxon>
        <taxon>Brucella/Ochrobactrum group</taxon>
        <taxon>Brucella</taxon>
    </lineage>
</organism>
<dbReference type="EMBL" id="VEWJ01000021">
    <property type="protein sequence ID" value="TPF73968.1"/>
    <property type="molecule type" value="Genomic_DNA"/>
</dbReference>
<name>A0A502BKG8_9HYPH</name>
<reference evidence="1 2" key="1">
    <citation type="journal article" date="2003" name="Int. J. Syst. Evol. Microbiol.">
        <title>Towards a standardized format for the description of a novel species (of an established genus): Ochrobactrum gallinifaecis sp. nov.</title>
        <authorList>
            <person name="Kampfer P."/>
            <person name="Buczolits S."/>
            <person name="Albrecht A."/>
            <person name="Busse H.J."/>
            <person name="Stackebrandt E."/>
        </authorList>
    </citation>
    <scope>NUCLEOTIDE SEQUENCE [LARGE SCALE GENOMIC DNA]</scope>
    <source>
        <strain evidence="1 2">ISO 196</strain>
    </source>
</reference>
<dbReference type="AlphaFoldDB" id="A0A502BKG8"/>
<proteinExistence type="predicted"/>
<protein>
    <submittedName>
        <fullName evidence="1">Uncharacterized protein</fullName>
    </submittedName>
</protein>
<dbReference type="Proteomes" id="UP000315388">
    <property type="component" value="Unassembled WGS sequence"/>
</dbReference>
<evidence type="ECO:0000313" key="1">
    <source>
        <dbReference type="EMBL" id="TPF73968.1"/>
    </source>
</evidence>
<accession>A0A502BKG8</accession>
<sequence>MAQFLGTRIPVLLGNLVSMGLGAMAGHEVTPLEAKSLPPLPEPDLCGTLCDLILHSRFPGDTGAARYRQAAFISFVFAGNRRGEKVTATDLAKIVDSHYSQMEVLGKTMEQRGMIKREHAVGVGQGKSAKLLFIREDAVEAFDAAHKAAVGISLL</sequence>
<gene>
    <name evidence="1" type="ORF">FHY56_17000</name>
</gene>
<comment type="caution">
    <text evidence="1">The sequence shown here is derived from an EMBL/GenBank/DDBJ whole genome shotgun (WGS) entry which is preliminary data.</text>
</comment>
<evidence type="ECO:0000313" key="2">
    <source>
        <dbReference type="Proteomes" id="UP000315388"/>
    </source>
</evidence>